<dbReference type="PANTHER" id="PTHR46268">
    <property type="entry name" value="STRESS RESPONSE PROTEIN NHAX"/>
    <property type="match status" value="1"/>
</dbReference>
<dbReference type="InterPro" id="IPR006015">
    <property type="entry name" value="Universal_stress_UspA"/>
</dbReference>
<reference evidence="3 4" key="1">
    <citation type="submission" date="2016-10" db="EMBL/GenBank/DDBJ databases">
        <authorList>
            <person name="de Groot N.N."/>
        </authorList>
    </citation>
    <scope>NUCLEOTIDE SEQUENCE [LARGE SCALE GENOMIC DNA]</scope>
    <source>
        <strain evidence="3 4">CGMCC 1.8894</strain>
    </source>
</reference>
<dbReference type="RefSeq" id="WP_092885247.1">
    <property type="nucleotide sequence ID" value="NZ_CP061498.1"/>
</dbReference>
<evidence type="ECO:0000259" key="2">
    <source>
        <dbReference type="Pfam" id="PF00582"/>
    </source>
</evidence>
<keyword evidence="4" id="KW-1185">Reference proteome</keyword>
<organism evidence="3 4">
    <name type="scientific">Roseicitreum antarcticum</name>
    <dbReference type="NCBI Taxonomy" id="564137"/>
    <lineage>
        <taxon>Bacteria</taxon>
        <taxon>Pseudomonadati</taxon>
        <taxon>Pseudomonadota</taxon>
        <taxon>Alphaproteobacteria</taxon>
        <taxon>Rhodobacterales</taxon>
        <taxon>Paracoccaceae</taxon>
        <taxon>Roseicitreum</taxon>
    </lineage>
</organism>
<gene>
    <name evidence="3" type="ORF">SAMN04488238_101645</name>
</gene>
<comment type="similarity">
    <text evidence="1">Belongs to the universal stress protein A family.</text>
</comment>
<proteinExistence type="inferred from homology"/>
<evidence type="ECO:0000313" key="3">
    <source>
        <dbReference type="EMBL" id="SDW32562.1"/>
    </source>
</evidence>
<protein>
    <submittedName>
        <fullName evidence="3">Nucleotide-binding universal stress protein, UspA family</fullName>
    </submittedName>
</protein>
<dbReference type="STRING" id="564137.SAMN04488238_101645"/>
<dbReference type="Gene3D" id="3.40.50.620">
    <property type="entry name" value="HUPs"/>
    <property type="match status" value="1"/>
</dbReference>
<accession>A0A1H2SLR8</accession>
<dbReference type="Pfam" id="PF00582">
    <property type="entry name" value="Usp"/>
    <property type="match status" value="1"/>
</dbReference>
<name>A0A1H2SLR8_9RHOB</name>
<dbReference type="EMBL" id="FNOM01000001">
    <property type="protein sequence ID" value="SDW32562.1"/>
    <property type="molecule type" value="Genomic_DNA"/>
</dbReference>
<dbReference type="InterPro" id="IPR006016">
    <property type="entry name" value="UspA"/>
</dbReference>
<dbReference type="SUPFAM" id="SSF52402">
    <property type="entry name" value="Adenine nucleotide alpha hydrolases-like"/>
    <property type="match status" value="1"/>
</dbReference>
<feature type="domain" description="UspA" evidence="2">
    <location>
        <begin position="5"/>
        <end position="144"/>
    </location>
</feature>
<dbReference type="InterPro" id="IPR014729">
    <property type="entry name" value="Rossmann-like_a/b/a_fold"/>
</dbReference>
<dbReference type="Proteomes" id="UP000198539">
    <property type="component" value="Unassembled WGS sequence"/>
</dbReference>
<dbReference type="PANTHER" id="PTHR46268:SF6">
    <property type="entry name" value="UNIVERSAL STRESS PROTEIN UP12"/>
    <property type="match status" value="1"/>
</dbReference>
<sequence>MSDLFLIAVDGSDAGKRALAFGAARAQAGGARVLLAHVLEWSPYSFLTREELAERHMRREQEMARADAAFLAPRKAELAALGLSVETVIRYGHVADALCDIAKEHAATQVFVGRTGQAGVTARLFGSVAGTLSQIAPVPCTIVP</sequence>
<dbReference type="PRINTS" id="PR01438">
    <property type="entry name" value="UNVRSLSTRESS"/>
</dbReference>
<dbReference type="OrthoDB" id="5186731at2"/>
<evidence type="ECO:0000313" key="4">
    <source>
        <dbReference type="Proteomes" id="UP000198539"/>
    </source>
</evidence>
<evidence type="ECO:0000256" key="1">
    <source>
        <dbReference type="ARBA" id="ARBA00008791"/>
    </source>
</evidence>
<dbReference type="AlphaFoldDB" id="A0A1H2SLR8"/>
<dbReference type="CDD" id="cd00293">
    <property type="entry name" value="USP-like"/>
    <property type="match status" value="1"/>
</dbReference>